<protein>
    <submittedName>
        <fullName evidence="6">Uncharacterized protein</fullName>
    </submittedName>
</protein>
<keyword evidence="7" id="KW-1185">Reference proteome</keyword>
<evidence type="ECO:0000256" key="3">
    <source>
        <dbReference type="ARBA" id="ARBA00023015"/>
    </source>
</evidence>
<dbReference type="GO" id="GO:0006357">
    <property type="term" value="P:regulation of transcription by RNA polymerase II"/>
    <property type="evidence" value="ECO:0007669"/>
    <property type="project" value="InterPro"/>
</dbReference>
<dbReference type="Gene3D" id="6.10.280.160">
    <property type="entry name" value="Mediator of RNA polymerase II transcription subunit 22"/>
    <property type="match status" value="1"/>
</dbReference>
<evidence type="ECO:0000256" key="4">
    <source>
        <dbReference type="ARBA" id="ARBA00023163"/>
    </source>
</evidence>
<dbReference type="Proteomes" id="UP000799437">
    <property type="component" value="Unassembled WGS sequence"/>
</dbReference>
<dbReference type="InterPro" id="IPR009332">
    <property type="entry name" value="Med22"/>
</dbReference>
<comment type="subcellular location">
    <subcellularLocation>
        <location evidence="1">Nucleus</location>
    </subcellularLocation>
</comment>
<dbReference type="GO" id="GO:0016592">
    <property type="term" value="C:mediator complex"/>
    <property type="evidence" value="ECO:0007669"/>
    <property type="project" value="InterPro"/>
</dbReference>
<evidence type="ECO:0000313" key="7">
    <source>
        <dbReference type="Proteomes" id="UP000799437"/>
    </source>
</evidence>
<reference evidence="6" key="1">
    <citation type="journal article" date="2020" name="Stud. Mycol.">
        <title>101 Dothideomycetes genomes: a test case for predicting lifestyles and emergence of pathogens.</title>
        <authorList>
            <person name="Haridas S."/>
            <person name="Albert R."/>
            <person name="Binder M."/>
            <person name="Bloem J."/>
            <person name="Labutti K."/>
            <person name="Salamov A."/>
            <person name="Andreopoulos B."/>
            <person name="Baker S."/>
            <person name="Barry K."/>
            <person name="Bills G."/>
            <person name="Bluhm B."/>
            <person name="Cannon C."/>
            <person name="Castanera R."/>
            <person name="Culley D."/>
            <person name="Daum C."/>
            <person name="Ezra D."/>
            <person name="Gonzalez J."/>
            <person name="Henrissat B."/>
            <person name="Kuo A."/>
            <person name="Liang C."/>
            <person name="Lipzen A."/>
            <person name="Lutzoni F."/>
            <person name="Magnuson J."/>
            <person name="Mondo S."/>
            <person name="Nolan M."/>
            <person name="Ohm R."/>
            <person name="Pangilinan J."/>
            <person name="Park H.-J."/>
            <person name="Ramirez L."/>
            <person name="Alfaro M."/>
            <person name="Sun H."/>
            <person name="Tritt A."/>
            <person name="Yoshinaga Y."/>
            <person name="Zwiers L.-H."/>
            <person name="Turgeon B."/>
            <person name="Goodwin S."/>
            <person name="Spatafora J."/>
            <person name="Crous P."/>
            <person name="Grigoriev I."/>
        </authorList>
    </citation>
    <scope>NUCLEOTIDE SEQUENCE</scope>
    <source>
        <strain evidence="6">CBS 121739</strain>
    </source>
</reference>
<accession>A0A6A6WN68</accession>
<dbReference type="GeneID" id="54484240"/>
<dbReference type="OrthoDB" id="203279at2759"/>
<dbReference type="GO" id="GO:0003712">
    <property type="term" value="F:transcription coregulator activity"/>
    <property type="evidence" value="ECO:0007669"/>
    <property type="project" value="InterPro"/>
</dbReference>
<organism evidence="6 7">
    <name type="scientific">Pseudovirgaria hyperparasitica</name>
    <dbReference type="NCBI Taxonomy" id="470096"/>
    <lineage>
        <taxon>Eukaryota</taxon>
        <taxon>Fungi</taxon>
        <taxon>Dikarya</taxon>
        <taxon>Ascomycota</taxon>
        <taxon>Pezizomycotina</taxon>
        <taxon>Dothideomycetes</taxon>
        <taxon>Dothideomycetes incertae sedis</taxon>
        <taxon>Acrospermales</taxon>
        <taxon>Acrospermaceae</taxon>
        <taxon>Pseudovirgaria</taxon>
    </lineage>
</organism>
<dbReference type="AlphaFoldDB" id="A0A6A6WN68"/>
<keyword evidence="4" id="KW-0804">Transcription</keyword>
<dbReference type="Pfam" id="PF06179">
    <property type="entry name" value="Med22"/>
    <property type="match status" value="1"/>
</dbReference>
<evidence type="ECO:0000256" key="5">
    <source>
        <dbReference type="ARBA" id="ARBA00023242"/>
    </source>
</evidence>
<evidence type="ECO:0000313" key="6">
    <source>
        <dbReference type="EMBL" id="KAF2763558.1"/>
    </source>
</evidence>
<proteinExistence type="inferred from homology"/>
<evidence type="ECO:0000256" key="2">
    <source>
        <dbReference type="ARBA" id="ARBA00005942"/>
    </source>
</evidence>
<keyword evidence="3" id="KW-0805">Transcription regulation</keyword>
<comment type="similarity">
    <text evidence="2">Belongs to the Mediator complex subunit 22 family.</text>
</comment>
<sequence length="93" mass="10270">MLALLPMDSTDKATTGTVEMMMGVETNALVRVAEDTLQLTRQLQELWLFGTLDTLGKSEVELKTEEDAKAVAEGIEKLVKSENIVQRSDGETR</sequence>
<evidence type="ECO:0000256" key="1">
    <source>
        <dbReference type="ARBA" id="ARBA00004123"/>
    </source>
</evidence>
<dbReference type="RefSeq" id="XP_033606009.1">
    <property type="nucleotide sequence ID" value="XM_033743186.1"/>
</dbReference>
<gene>
    <name evidence="6" type="ORF">EJ05DRAFT_472453</name>
</gene>
<dbReference type="EMBL" id="ML996565">
    <property type="protein sequence ID" value="KAF2763558.1"/>
    <property type="molecule type" value="Genomic_DNA"/>
</dbReference>
<name>A0A6A6WN68_9PEZI</name>
<keyword evidence="5" id="KW-0539">Nucleus</keyword>